<name>A0A2U3LH75_9FIRM</name>
<gene>
    <name evidence="1" type="ORF">SBF1_50088</name>
</gene>
<sequence length="85" mass="9274">MKKPITTPCSKCNGGGFFGYGTGYNAVCYECAGTGETLVGWKDEPVNELDQLKAENAKLIELAKGQIDLSEAIEDEKEVEQNEKQ</sequence>
<evidence type="ECO:0000313" key="1">
    <source>
        <dbReference type="EMBL" id="SPF51204.1"/>
    </source>
</evidence>
<accession>A0A2U3LH75</accession>
<reference evidence="2" key="1">
    <citation type="submission" date="2018-02" db="EMBL/GenBank/DDBJ databases">
        <authorList>
            <person name="Hausmann B."/>
        </authorList>
    </citation>
    <scope>NUCLEOTIDE SEQUENCE [LARGE SCALE GENOMIC DNA]</scope>
    <source>
        <strain evidence="2">Peat soil MAG SbF1</strain>
    </source>
</reference>
<protein>
    <submittedName>
        <fullName evidence="1">Uncharacterized protein</fullName>
    </submittedName>
</protein>
<evidence type="ECO:0000313" key="2">
    <source>
        <dbReference type="Proteomes" id="UP000238916"/>
    </source>
</evidence>
<dbReference type="AlphaFoldDB" id="A0A2U3LH75"/>
<dbReference type="EMBL" id="OMOF01000445">
    <property type="protein sequence ID" value="SPF51204.1"/>
    <property type="molecule type" value="Genomic_DNA"/>
</dbReference>
<proteinExistence type="predicted"/>
<organism evidence="1 2">
    <name type="scientific">Candidatus Desulfosporosinus infrequens</name>
    <dbReference type="NCBI Taxonomy" id="2043169"/>
    <lineage>
        <taxon>Bacteria</taxon>
        <taxon>Bacillati</taxon>
        <taxon>Bacillota</taxon>
        <taxon>Clostridia</taxon>
        <taxon>Eubacteriales</taxon>
        <taxon>Desulfitobacteriaceae</taxon>
        <taxon>Desulfosporosinus</taxon>
    </lineage>
</organism>
<dbReference type="Proteomes" id="UP000238916">
    <property type="component" value="Unassembled WGS sequence"/>
</dbReference>